<evidence type="ECO:0000256" key="1">
    <source>
        <dbReference type="SAM" id="MobiDB-lite"/>
    </source>
</evidence>
<organism evidence="2 3">
    <name type="scientific">Staurois parvus</name>
    <dbReference type="NCBI Taxonomy" id="386267"/>
    <lineage>
        <taxon>Eukaryota</taxon>
        <taxon>Metazoa</taxon>
        <taxon>Chordata</taxon>
        <taxon>Craniata</taxon>
        <taxon>Vertebrata</taxon>
        <taxon>Euteleostomi</taxon>
        <taxon>Amphibia</taxon>
        <taxon>Batrachia</taxon>
        <taxon>Anura</taxon>
        <taxon>Neobatrachia</taxon>
        <taxon>Ranoidea</taxon>
        <taxon>Ranidae</taxon>
        <taxon>Staurois</taxon>
    </lineage>
</organism>
<name>A0ABN9E0M7_9NEOB</name>
<reference evidence="2" key="1">
    <citation type="submission" date="2023-05" db="EMBL/GenBank/DDBJ databases">
        <authorList>
            <person name="Stuckert A."/>
        </authorList>
    </citation>
    <scope>NUCLEOTIDE SEQUENCE</scope>
</reference>
<evidence type="ECO:0000313" key="3">
    <source>
        <dbReference type="Proteomes" id="UP001162483"/>
    </source>
</evidence>
<keyword evidence="3" id="KW-1185">Reference proteome</keyword>
<accession>A0ABN9E0M7</accession>
<comment type="caution">
    <text evidence="2">The sequence shown here is derived from an EMBL/GenBank/DDBJ whole genome shotgun (WGS) entry which is preliminary data.</text>
</comment>
<dbReference type="Proteomes" id="UP001162483">
    <property type="component" value="Unassembled WGS sequence"/>
</dbReference>
<gene>
    <name evidence="2" type="ORF">SPARVUS_LOCUS8772526</name>
</gene>
<protein>
    <submittedName>
        <fullName evidence="2">Uncharacterized protein</fullName>
    </submittedName>
</protein>
<evidence type="ECO:0000313" key="2">
    <source>
        <dbReference type="EMBL" id="CAI9577789.1"/>
    </source>
</evidence>
<proteinExistence type="predicted"/>
<feature type="region of interest" description="Disordered" evidence="1">
    <location>
        <begin position="1"/>
        <end position="37"/>
    </location>
</feature>
<dbReference type="EMBL" id="CATNWA010014945">
    <property type="protein sequence ID" value="CAI9577789.1"/>
    <property type="molecule type" value="Genomic_DNA"/>
</dbReference>
<sequence>MGGQKGTVHGKSGGHNTEIRRAQYRGSQEATILRSGGHNTEIRRAQYWFWDAAQAIPGQLSKKSDCPGKSGT</sequence>
<feature type="non-terminal residue" evidence="2">
    <location>
        <position position="72"/>
    </location>
</feature>